<dbReference type="InterPro" id="IPR002881">
    <property type="entry name" value="DUF58"/>
</dbReference>
<dbReference type="EMBL" id="JAENIM010000041">
    <property type="protein sequence ID" value="MBK1791721.1"/>
    <property type="molecule type" value="Genomic_DNA"/>
</dbReference>
<keyword evidence="3" id="KW-1185">Reference proteome</keyword>
<dbReference type="PANTHER" id="PTHR33608:SF12">
    <property type="entry name" value="DUF58 DOMAIN-CONTAINING PROTEIN"/>
    <property type="match status" value="1"/>
</dbReference>
<dbReference type="Pfam" id="PF01882">
    <property type="entry name" value="DUF58"/>
    <property type="match status" value="1"/>
</dbReference>
<evidence type="ECO:0000313" key="2">
    <source>
        <dbReference type="EMBL" id="MBK1791721.1"/>
    </source>
</evidence>
<protein>
    <submittedName>
        <fullName evidence="2">DUF58 domain-containing protein</fullName>
    </submittedName>
</protein>
<dbReference type="RefSeq" id="WP_200311740.1">
    <property type="nucleotide sequence ID" value="NZ_JAENIM010000041.1"/>
</dbReference>
<organism evidence="2 3">
    <name type="scientific">Persicirhabdus sediminis</name>
    <dbReference type="NCBI Taxonomy" id="454144"/>
    <lineage>
        <taxon>Bacteria</taxon>
        <taxon>Pseudomonadati</taxon>
        <taxon>Verrucomicrobiota</taxon>
        <taxon>Verrucomicrobiia</taxon>
        <taxon>Verrucomicrobiales</taxon>
        <taxon>Verrucomicrobiaceae</taxon>
        <taxon>Persicirhabdus</taxon>
    </lineage>
</organism>
<reference evidence="2" key="1">
    <citation type="submission" date="2021-01" db="EMBL/GenBank/DDBJ databases">
        <title>Modified the classification status of verrucomicrobia.</title>
        <authorList>
            <person name="Feng X."/>
        </authorList>
    </citation>
    <scope>NUCLEOTIDE SEQUENCE</scope>
    <source>
        <strain evidence="2">_KCTC 22039</strain>
    </source>
</reference>
<accession>A0A8J7MEC2</accession>
<dbReference type="Proteomes" id="UP000624703">
    <property type="component" value="Unassembled WGS sequence"/>
</dbReference>
<feature type="domain" description="DUF58" evidence="1">
    <location>
        <begin position="49"/>
        <end position="258"/>
    </location>
</feature>
<dbReference type="AlphaFoldDB" id="A0A8J7MEC2"/>
<sequence>MTIDDLQLALENAQAASQHLALPLAGKNWSGPAGEFAGSGTGSSIDFHDQRDYHPGDDPRHINWQAYARNGSYTMKLYREEVRPLVELIVDVTPSMFLTKQKAMRSCEMIYLLHALAEKSGSAVQIYLLHGDHHLRVERDQLASHAWFEKVANFSSKQKKTAEADGPSLPRVDHLPLRAKSFRLILTDGLYLGDPTSWLHQLARGQGVMSLFIPYCSEEENPAWRGNCNLKDTEQGRDHQVHINPKQLDAYKTAYNNHFSLWQQCAQKFQAPLARIPAELSLIESLQLQALPKQALSTNS</sequence>
<evidence type="ECO:0000259" key="1">
    <source>
        <dbReference type="Pfam" id="PF01882"/>
    </source>
</evidence>
<name>A0A8J7MEC2_9BACT</name>
<proteinExistence type="predicted"/>
<dbReference type="PANTHER" id="PTHR33608">
    <property type="entry name" value="BLL2464 PROTEIN"/>
    <property type="match status" value="1"/>
</dbReference>
<gene>
    <name evidence="2" type="ORF">JIN82_11210</name>
</gene>
<comment type="caution">
    <text evidence="2">The sequence shown here is derived from an EMBL/GenBank/DDBJ whole genome shotgun (WGS) entry which is preliminary data.</text>
</comment>
<evidence type="ECO:0000313" key="3">
    <source>
        <dbReference type="Proteomes" id="UP000624703"/>
    </source>
</evidence>